<dbReference type="Pfam" id="PF00550">
    <property type="entry name" value="PP-binding"/>
    <property type="match status" value="2"/>
</dbReference>
<evidence type="ECO:0000256" key="3">
    <source>
        <dbReference type="ARBA" id="ARBA00022450"/>
    </source>
</evidence>
<keyword evidence="5" id="KW-0597">Phosphoprotein</keyword>
<feature type="domain" description="Carrier" evidence="9">
    <location>
        <begin position="14"/>
        <end position="87"/>
    </location>
</feature>
<dbReference type="GO" id="GO:0006633">
    <property type="term" value="P:fatty acid biosynthetic process"/>
    <property type="evidence" value="ECO:0007669"/>
    <property type="project" value="TreeGrafter"/>
</dbReference>
<accession>A0A1M7KXY6</accession>
<evidence type="ECO:0000256" key="5">
    <source>
        <dbReference type="ARBA" id="ARBA00022553"/>
    </source>
</evidence>
<dbReference type="RefSeq" id="WP_072782040.1">
    <property type="nucleotide sequence ID" value="NZ_FRCX01000002.1"/>
</dbReference>
<dbReference type="PANTHER" id="PTHR43775:SF37">
    <property type="entry name" value="SI:DKEY-61P9.11"/>
    <property type="match status" value="1"/>
</dbReference>
<evidence type="ECO:0000313" key="11">
    <source>
        <dbReference type="EMBL" id="SHM70418.1"/>
    </source>
</evidence>
<dbReference type="EMBL" id="FRCX01000002">
    <property type="protein sequence ID" value="SHM70418.1"/>
    <property type="molecule type" value="Genomic_DNA"/>
</dbReference>
<dbReference type="Gene3D" id="3.40.50.1820">
    <property type="entry name" value="alpha/beta hydrolase"/>
    <property type="match status" value="1"/>
</dbReference>
<organism evidence="11 12">
    <name type="scientific">Duganella sacchari</name>
    <dbReference type="NCBI Taxonomy" id="551987"/>
    <lineage>
        <taxon>Bacteria</taxon>
        <taxon>Pseudomonadati</taxon>
        <taxon>Pseudomonadota</taxon>
        <taxon>Betaproteobacteria</taxon>
        <taxon>Burkholderiales</taxon>
        <taxon>Oxalobacteraceae</taxon>
        <taxon>Telluria group</taxon>
        <taxon>Duganella</taxon>
    </lineage>
</organism>
<dbReference type="GO" id="GO:0031177">
    <property type="term" value="F:phosphopantetheine binding"/>
    <property type="evidence" value="ECO:0007669"/>
    <property type="project" value="InterPro"/>
</dbReference>
<dbReference type="InterPro" id="IPR054514">
    <property type="entry name" value="RhiE-like_linker"/>
</dbReference>
<evidence type="ECO:0000256" key="8">
    <source>
        <dbReference type="ARBA" id="ARBA00054155"/>
    </source>
</evidence>
<dbReference type="SUPFAM" id="SSF47336">
    <property type="entry name" value="ACP-like"/>
    <property type="match status" value="2"/>
</dbReference>
<keyword evidence="3" id="KW-0596">Phosphopantetheine</keyword>
<dbReference type="InterPro" id="IPR006162">
    <property type="entry name" value="Ppantetheine_attach_site"/>
</dbReference>
<dbReference type="InterPro" id="IPR020806">
    <property type="entry name" value="PKS_PP-bd"/>
</dbReference>
<dbReference type="InterPro" id="IPR036291">
    <property type="entry name" value="NAD(P)-bd_dom_sf"/>
</dbReference>
<dbReference type="InterPro" id="IPR057326">
    <property type="entry name" value="KR_dom"/>
</dbReference>
<gene>
    <name evidence="11" type="ORF">SAMN05192549_102274</name>
</gene>
<dbReference type="InterPro" id="IPR009081">
    <property type="entry name" value="PP-bd_ACP"/>
</dbReference>
<evidence type="ECO:0000256" key="4">
    <source>
        <dbReference type="ARBA" id="ARBA00022490"/>
    </source>
</evidence>
<keyword evidence="6" id="KW-0808">Transferase</keyword>
<dbReference type="SMART" id="SM00822">
    <property type="entry name" value="PKS_KR"/>
    <property type="match status" value="1"/>
</dbReference>
<dbReference type="InterPro" id="IPR050091">
    <property type="entry name" value="PKS_NRPS_Biosynth_Enz"/>
</dbReference>
<dbReference type="PROSITE" id="PS00012">
    <property type="entry name" value="PHOSPHOPANTETHEINE"/>
    <property type="match status" value="1"/>
</dbReference>
<dbReference type="CDD" id="cd00833">
    <property type="entry name" value="PKS"/>
    <property type="match status" value="1"/>
</dbReference>
<dbReference type="GO" id="GO:0071770">
    <property type="term" value="P:DIM/DIP cell wall layer assembly"/>
    <property type="evidence" value="ECO:0007669"/>
    <property type="project" value="TreeGrafter"/>
</dbReference>
<dbReference type="Pfam" id="PF02801">
    <property type="entry name" value="Ketoacyl-synt_C"/>
    <property type="match status" value="1"/>
</dbReference>
<evidence type="ECO:0000256" key="2">
    <source>
        <dbReference type="ARBA" id="ARBA00004792"/>
    </source>
</evidence>
<dbReference type="Pfam" id="PF16197">
    <property type="entry name" value="KAsynt_C_assoc"/>
    <property type="match status" value="1"/>
</dbReference>
<dbReference type="InterPro" id="IPR014030">
    <property type="entry name" value="Ketoacyl_synth_N"/>
</dbReference>
<dbReference type="SUPFAM" id="SSF51735">
    <property type="entry name" value="NAD(P)-binding Rossmann-fold domains"/>
    <property type="match status" value="2"/>
</dbReference>
<protein>
    <submittedName>
        <fullName evidence="11">Ketoacyl-synthetase C-terminal extension</fullName>
    </submittedName>
</protein>
<dbReference type="SMART" id="SM00823">
    <property type="entry name" value="PKS_PP"/>
    <property type="match status" value="2"/>
</dbReference>
<dbReference type="Pfam" id="PF00561">
    <property type="entry name" value="Abhydrolase_1"/>
    <property type="match status" value="1"/>
</dbReference>
<proteinExistence type="predicted"/>
<dbReference type="Gene3D" id="1.10.1200.10">
    <property type="entry name" value="ACP-like"/>
    <property type="match status" value="2"/>
</dbReference>
<dbReference type="FunFam" id="3.40.47.10:FF:000019">
    <property type="entry name" value="Polyketide synthase type I"/>
    <property type="match status" value="1"/>
</dbReference>
<evidence type="ECO:0000313" key="12">
    <source>
        <dbReference type="Proteomes" id="UP000184339"/>
    </source>
</evidence>
<comment type="function">
    <text evidence="8">Involved in production of the polyketide antibiotic thailandamide.</text>
</comment>
<dbReference type="InterPro" id="IPR013968">
    <property type="entry name" value="PKS_KR"/>
</dbReference>
<dbReference type="InterPro" id="IPR029058">
    <property type="entry name" value="AB_hydrolase_fold"/>
</dbReference>
<feature type="domain" description="Carrier" evidence="9">
    <location>
        <begin position="1608"/>
        <end position="1684"/>
    </location>
</feature>
<dbReference type="PANTHER" id="PTHR43775">
    <property type="entry name" value="FATTY ACID SYNTHASE"/>
    <property type="match status" value="1"/>
</dbReference>
<dbReference type="GO" id="GO:0004312">
    <property type="term" value="F:fatty acid synthase activity"/>
    <property type="evidence" value="ECO:0007669"/>
    <property type="project" value="TreeGrafter"/>
</dbReference>
<dbReference type="SUPFAM" id="SSF53901">
    <property type="entry name" value="Thiolase-like"/>
    <property type="match status" value="1"/>
</dbReference>
<feature type="domain" description="Ketosynthase family 3 (KS3)" evidence="10">
    <location>
        <begin position="146"/>
        <end position="572"/>
    </location>
</feature>
<keyword evidence="12" id="KW-1185">Reference proteome</keyword>
<evidence type="ECO:0000256" key="1">
    <source>
        <dbReference type="ARBA" id="ARBA00004496"/>
    </source>
</evidence>
<evidence type="ECO:0000259" key="10">
    <source>
        <dbReference type="PROSITE" id="PS52004"/>
    </source>
</evidence>
<dbReference type="Pfam" id="PF08659">
    <property type="entry name" value="KR"/>
    <property type="match status" value="1"/>
</dbReference>
<name>A0A1M7KXY6_9BURK</name>
<comment type="pathway">
    <text evidence="2">Antibiotic biosynthesis.</text>
</comment>
<dbReference type="Pfam" id="PF00109">
    <property type="entry name" value="ketoacyl-synt"/>
    <property type="match status" value="1"/>
</dbReference>
<dbReference type="GO" id="GO:0005886">
    <property type="term" value="C:plasma membrane"/>
    <property type="evidence" value="ECO:0007669"/>
    <property type="project" value="TreeGrafter"/>
</dbReference>
<dbReference type="InterPro" id="IPR020841">
    <property type="entry name" value="PKS_Beta-ketoAc_synthase_dom"/>
</dbReference>
<keyword evidence="7" id="KW-0677">Repeat</keyword>
<comment type="subcellular location">
    <subcellularLocation>
        <location evidence="1">Cytoplasm</location>
    </subcellularLocation>
</comment>
<dbReference type="InterPro" id="IPR014031">
    <property type="entry name" value="Ketoacyl_synth_C"/>
</dbReference>
<dbReference type="Gene3D" id="3.40.50.720">
    <property type="entry name" value="NAD(P)-binding Rossmann-like Domain"/>
    <property type="match status" value="1"/>
</dbReference>
<evidence type="ECO:0000256" key="7">
    <source>
        <dbReference type="ARBA" id="ARBA00022737"/>
    </source>
</evidence>
<keyword evidence="4" id="KW-0963">Cytoplasm</keyword>
<evidence type="ECO:0000256" key="6">
    <source>
        <dbReference type="ARBA" id="ARBA00022679"/>
    </source>
</evidence>
<dbReference type="InterPro" id="IPR036736">
    <property type="entry name" value="ACP-like_sf"/>
</dbReference>
<dbReference type="Gene3D" id="3.40.47.10">
    <property type="match status" value="1"/>
</dbReference>
<dbReference type="STRING" id="551987.SAMN05192549_102274"/>
<dbReference type="InterPro" id="IPR016039">
    <property type="entry name" value="Thiolase-like"/>
</dbReference>
<evidence type="ECO:0000259" key="9">
    <source>
        <dbReference type="PROSITE" id="PS50075"/>
    </source>
</evidence>
<dbReference type="PROSITE" id="PS50075">
    <property type="entry name" value="CARRIER"/>
    <property type="match status" value="2"/>
</dbReference>
<dbReference type="SUPFAM" id="SSF53474">
    <property type="entry name" value="alpha/beta-Hydrolases"/>
    <property type="match status" value="1"/>
</dbReference>
<sequence length="2073" mass="220812">MAIGDAGLNASWQRQVEAIVRQAIALETKLDERTLSNDTSFEEYGIESVMVVAITRRLEETFGELAKTLFFEFQSIGELAAYLAEEYPQAATATPAAVPAPAATTPAVAPVAVSVAEPVVHAAPAYIPPVMPAPAPQAASSSMHRSDDIAIIGMSGRFPMADTMEQFWENLTNGRNCISEVPPELWDWREIWTTEKGVEGKSYTRWGGFMNDIDKFDPLFFNISNLEANSLDPQERLFLQTVYHTIEDAGYAREHLSGRKIGVYAGAMWGQYQLYGVETANAGSSYSSIANRVSYYFNFTGPSIGLDTMCSSSLTTVHLACESLKRGETELAIAGGVNITTHPNKYLFLSKTGFASTEGLCRSYGDGGDGYVPGDGVGALLLKPLAAAERDGDRIYGVIRGSAINHGGKANAYTVPNPKLQATLIRDALQAANVDPRTISYIEGHGTGTALGDPIEVRALTQAFTDHTTDTGYCALGSVKSNIGHLESAAGFAGIAKVLLQMRHRQLVPSIHADTLNPNIDFSKTPFVVQRTLSPWNPPVMRENGRDIRVPRRAGISSFGAGGANAHVIIEEYTGSTATAVRQPEARQLFVFSAKNHEQLHAVVRQFLASLTPSATLEASAAQDAGEVLGSIANVLGISAQLLDAADRWSDLALDDSVAEALARQLNQGYGCALNATQVREAASFGQLSTQVFGGASLSASGNDAERFERIAYTLQVGREALPRRLALEAENFAELRDKLGRFLGGDDGIDACWTSPRSQRDRVQADGEHDAEFLRSMVEGRRWNKLGRLWCQGANVPWMEGYRGLGIRRIDLPLYPFARERCWVQTAAQPVAPATAAAPAGLAAYLNPQRSIGGSLHFDLPAATGSAMTILGQAADYFQGVHSLAAVRWRHGAADDAAAARSLDIGAGSPWPLVRLTDAEQALAGSAELRPADGGNQPVSAPTDVAGWHSRCDHALMPMNWPAGQAGNCALTEVGCGDGFALAHYRLSGASGKPWASAAALLDAAIAAAGAAGMVQDYVAGVECRADRLALIGEPGAEGYLFIRAGQAGSLSVDMLDREGRITVSAQGAGIDQSDPLFERMFYQPRWVDASATELAPAAPVSSGATLLVYPAAAAFVASALKERIKGQVHEIVLAAKTEVLSERAWSVSPDDEMAIPACMQHVGQVGTVYFLGGLNIDQWHPRTSKEFRALQNGCVNVLLRVVQAIESANTARQRWALRAVTNAIFNAVDGDIIQPFTAGVAGLAKALPNELPHVSSQLFDLALPEGSQELTPALLADLDRVVTGVADGVQLALRAGRALRRTLLPAVLPPAAAPQLKNDGVYLIVGGAGNVGVRISQYLASHCDANIAWIGRRAADEDIAAKLASIDSGGARVRYYAADVSDDKKLAKAIAQVESELGALRGVFHSAMTFAGGRLATLTEEDFNNALQAKTAGSHALYRALRGKVVDFLMFFSSGESFVGNKGWGAYTVACNFQDAFALHLRQETEWPVHVINWGFWEGNDRGDPELLRAKGIFPLNAEQGGEAIMRLVASGQGQVMALNVSDAVLQRMGVQLPERQEKTDMAAFAVTAATTAAAPTPVRQAAEQASQVIGQIAQQSKVGHVQAALTEEAVAHSVRAIVADTLMIEREKIDLDADLADFGVDSLIVVNLHRALEELAGTLPATLFLNYQSVREVAQFLIANHVEQAVRLLGGGVAAGEGAEATVASAPANTSANTAVDATAAITTKPAASTTDYAGAKLLRRIPGNEIEQFLFGYGDQYRDGQLAVTGEAPGSAQNASPDDLQHWLIDVPSCPQVEVFVTGQGAPLLFMPAVALTVPVWLQQILSLRSQYRLIVIHAPGYGLSKGIRAANTAGVSQVFSEVLSVVQPDQPVHLVSSCFGSIAASHLARFHADQVASLTMVGGFYDGADLPPVAGADLSIDEIMQMIQVVSGSLKQDFDTVAAQWDESDPRRQVTERMGGLLIGSQCANPLVAMRYLNEMMTLSTLDWVGELRQPVQFLFGDLDTVIRPVHSQTMHAHLAGSDLVEISGSGHYPFLTHSAEFDRLLTAFLHRIGAGAAAISDTPTVEGGTHA</sequence>
<dbReference type="Pfam" id="PF22336">
    <property type="entry name" value="RhiE-like_linker"/>
    <property type="match status" value="1"/>
</dbReference>
<dbReference type="InterPro" id="IPR032821">
    <property type="entry name" value="PKS_assoc"/>
</dbReference>
<dbReference type="InterPro" id="IPR000073">
    <property type="entry name" value="AB_hydrolase_1"/>
</dbReference>
<dbReference type="SMART" id="SM00825">
    <property type="entry name" value="PKS_KS"/>
    <property type="match status" value="1"/>
</dbReference>
<dbReference type="PROSITE" id="PS52004">
    <property type="entry name" value="KS3_2"/>
    <property type="match status" value="1"/>
</dbReference>
<dbReference type="CDD" id="cd08953">
    <property type="entry name" value="KR_2_SDR_x"/>
    <property type="match status" value="1"/>
</dbReference>
<dbReference type="Proteomes" id="UP000184339">
    <property type="component" value="Unassembled WGS sequence"/>
</dbReference>
<reference evidence="12" key="1">
    <citation type="submission" date="2016-11" db="EMBL/GenBank/DDBJ databases">
        <authorList>
            <person name="Varghese N."/>
            <person name="Submissions S."/>
        </authorList>
    </citation>
    <scope>NUCLEOTIDE SEQUENCE [LARGE SCALE GENOMIC DNA]</scope>
    <source>
        <strain evidence="12">Sac-22</strain>
    </source>
</reference>
<dbReference type="Gene3D" id="3.30.70.3290">
    <property type="match status" value="1"/>
</dbReference>
<dbReference type="OrthoDB" id="8566036at2"/>
<dbReference type="GO" id="GO:0005737">
    <property type="term" value="C:cytoplasm"/>
    <property type="evidence" value="ECO:0007669"/>
    <property type="project" value="UniProtKB-SubCell"/>
</dbReference>